<dbReference type="Proteomes" id="UP000683925">
    <property type="component" value="Unassembled WGS sequence"/>
</dbReference>
<evidence type="ECO:0000256" key="1">
    <source>
        <dbReference type="SAM" id="Phobius"/>
    </source>
</evidence>
<evidence type="ECO:0000313" key="4">
    <source>
        <dbReference type="Proteomes" id="UP000683925"/>
    </source>
</evidence>
<reference evidence="2" key="1">
    <citation type="submission" date="2021-01" db="EMBL/GenBank/DDBJ databases">
        <authorList>
            <consortium name="Genoscope - CEA"/>
            <person name="William W."/>
        </authorList>
    </citation>
    <scope>NUCLEOTIDE SEQUENCE</scope>
</reference>
<accession>A0A8S1XF78</accession>
<keyword evidence="4" id="KW-1185">Reference proteome</keyword>
<evidence type="ECO:0000313" key="2">
    <source>
        <dbReference type="EMBL" id="CAD8199830.1"/>
    </source>
</evidence>
<gene>
    <name evidence="2" type="ORF">POCTA_138.1.T1200143</name>
    <name evidence="3" type="ORF">POCTA_138.1.T1200145</name>
</gene>
<proteinExistence type="predicted"/>
<keyword evidence="1" id="KW-1133">Transmembrane helix</keyword>
<keyword evidence="1" id="KW-0472">Membrane</keyword>
<name>A0A8S1XF78_PAROT</name>
<sequence>MIAYSRATNMGTAPFWTFAIVYQILVLDIITTGSLFWSQRNLNVHREKRKELYSKY</sequence>
<evidence type="ECO:0000313" key="3">
    <source>
        <dbReference type="EMBL" id="CAD8199834.1"/>
    </source>
</evidence>
<comment type="caution">
    <text evidence="2">The sequence shown here is derived from an EMBL/GenBank/DDBJ whole genome shotgun (WGS) entry which is preliminary data.</text>
</comment>
<organism evidence="2 4">
    <name type="scientific">Paramecium octaurelia</name>
    <dbReference type="NCBI Taxonomy" id="43137"/>
    <lineage>
        <taxon>Eukaryota</taxon>
        <taxon>Sar</taxon>
        <taxon>Alveolata</taxon>
        <taxon>Ciliophora</taxon>
        <taxon>Intramacronucleata</taxon>
        <taxon>Oligohymenophorea</taxon>
        <taxon>Peniculida</taxon>
        <taxon>Parameciidae</taxon>
        <taxon>Paramecium</taxon>
    </lineage>
</organism>
<dbReference type="AlphaFoldDB" id="A0A8S1XF78"/>
<dbReference type="OrthoDB" id="316594at2759"/>
<keyword evidence="1" id="KW-0812">Transmembrane</keyword>
<feature type="transmembrane region" description="Helical" evidence="1">
    <location>
        <begin position="15"/>
        <end position="38"/>
    </location>
</feature>
<dbReference type="EMBL" id="CAJJDP010000120">
    <property type="protein sequence ID" value="CAD8199830.1"/>
    <property type="molecule type" value="Genomic_DNA"/>
</dbReference>
<protein>
    <submittedName>
        <fullName evidence="2">Uncharacterized protein</fullName>
    </submittedName>
</protein>
<dbReference type="EMBL" id="CAJJDP010000120">
    <property type="protein sequence ID" value="CAD8199834.1"/>
    <property type="molecule type" value="Genomic_DNA"/>
</dbReference>